<proteinExistence type="predicted"/>
<keyword evidence="2" id="KW-1185">Reference proteome</keyword>
<dbReference type="Proteomes" id="UP001501074">
    <property type="component" value="Unassembled WGS sequence"/>
</dbReference>
<organism evidence="1 2">
    <name type="scientific">Kineosporia mesophila</name>
    <dbReference type="NCBI Taxonomy" id="566012"/>
    <lineage>
        <taxon>Bacteria</taxon>
        <taxon>Bacillati</taxon>
        <taxon>Actinomycetota</taxon>
        <taxon>Actinomycetes</taxon>
        <taxon>Kineosporiales</taxon>
        <taxon>Kineosporiaceae</taxon>
        <taxon>Kineosporia</taxon>
    </lineage>
</organism>
<sequence length="71" mass="7449">MLDDDELEPPAPASLAHLSDPSQTVAGFLNLDPYLIAAAAENSTAFPHAADSDRTVSDLLMRAAQLRSQAG</sequence>
<accession>A0ABP7A2F6</accession>
<protein>
    <submittedName>
        <fullName evidence="1">Uncharacterized protein</fullName>
    </submittedName>
</protein>
<name>A0ABP7A2F6_9ACTN</name>
<evidence type="ECO:0000313" key="2">
    <source>
        <dbReference type="Proteomes" id="UP001501074"/>
    </source>
</evidence>
<dbReference type="EMBL" id="BAAAZO010000009">
    <property type="protein sequence ID" value="GAA3623565.1"/>
    <property type="molecule type" value="Genomic_DNA"/>
</dbReference>
<reference evidence="2" key="1">
    <citation type="journal article" date="2019" name="Int. J. Syst. Evol. Microbiol.">
        <title>The Global Catalogue of Microorganisms (GCM) 10K type strain sequencing project: providing services to taxonomists for standard genome sequencing and annotation.</title>
        <authorList>
            <consortium name="The Broad Institute Genomics Platform"/>
            <consortium name="The Broad Institute Genome Sequencing Center for Infectious Disease"/>
            <person name="Wu L."/>
            <person name="Ma J."/>
        </authorList>
    </citation>
    <scope>NUCLEOTIDE SEQUENCE [LARGE SCALE GENOMIC DNA]</scope>
    <source>
        <strain evidence="2">JCM 16902</strain>
    </source>
</reference>
<dbReference type="RefSeq" id="WP_231481360.1">
    <property type="nucleotide sequence ID" value="NZ_BAAAZO010000009.1"/>
</dbReference>
<evidence type="ECO:0000313" key="1">
    <source>
        <dbReference type="EMBL" id="GAA3623565.1"/>
    </source>
</evidence>
<comment type="caution">
    <text evidence="1">The sequence shown here is derived from an EMBL/GenBank/DDBJ whole genome shotgun (WGS) entry which is preliminary data.</text>
</comment>
<gene>
    <name evidence="1" type="ORF">GCM10022223_45710</name>
</gene>